<dbReference type="CDD" id="cd22157">
    <property type="entry name" value="F-box_AtFBW1-like"/>
    <property type="match status" value="1"/>
</dbReference>
<keyword evidence="3" id="KW-1185">Reference proteome</keyword>
<dbReference type="NCBIfam" id="TIGR01640">
    <property type="entry name" value="F_box_assoc_1"/>
    <property type="match status" value="1"/>
</dbReference>
<proteinExistence type="predicted"/>
<dbReference type="Pfam" id="PF07734">
    <property type="entry name" value="FBA_1"/>
    <property type="match status" value="1"/>
</dbReference>
<dbReference type="EMBL" id="CAXHTB010000014">
    <property type="protein sequence ID" value="CAL0319614.1"/>
    <property type="molecule type" value="Genomic_DNA"/>
</dbReference>
<dbReference type="SUPFAM" id="SSF50965">
    <property type="entry name" value="Galactose oxidase, central domain"/>
    <property type="match status" value="1"/>
</dbReference>
<dbReference type="SMART" id="SM00256">
    <property type="entry name" value="FBOX"/>
    <property type="match status" value="1"/>
</dbReference>
<dbReference type="InterPro" id="IPR050796">
    <property type="entry name" value="SCF_F-box_component"/>
</dbReference>
<name>A0AAV1XEL8_LUPLU</name>
<reference evidence="2 3" key="1">
    <citation type="submission" date="2024-03" db="EMBL/GenBank/DDBJ databases">
        <authorList>
            <person name="Martinez-Hernandez J."/>
        </authorList>
    </citation>
    <scope>NUCLEOTIDE SEQUENCE [LARGE SCALE GENOMIC DNA]</scope>
</reference>
<feature type="domain" description="F-box" evidence="1">
    <location>
        <begin position="1"/>
        <end position="43"/>
    </location>
</feature>
<dbReference type="PANTHER" id="PTHR31672">
    <property type="entry name" value="BNACNNG10540D PROTEIN"/>
    <property type="match status" value="1"/>
</dbReference>
<dbReference type="Proteomes" id="UP001497480">
    <property type="component" value="Unassembled WGS sequence"/>
</dbReference>
<evidence type="ECO:0000259" key="1">
    <source>
        <dbReference type="PROSITE" id="PS50181"/>
    </source>
</evidence>
<accession>A0AAV1XEL8</accession>
<comment type="caution">
    <text evidence="2">The sequence shown here is derived from an EMBL/GenBank/DDBJ whole genome shotgun (WGS) entry which is preliminary data.</text>
</comment>
<dbReference type="PANTHER" id="PTHR31672:SF10">
    <property type="entry name" value="F-BOX DOMAIN-CONTAINING PROTEIN"/>
    <property type="match status" value="1"/>
</dbReference>
<dbReference type="InterPro" id="IPR017451">
    <property type="entry name" value="F-box-assoc_interact_dom"/>
</dbReference>
<dbReference type="SUPFAM" id="SSF81383">
    <property type="entry name" value="F-box domain"/>
    <property type="match status" value="1"/>
</dbReference>
<evidence type="ECO:0000313" key="3">
    <source>
        <dbReference type="Proteomes" id="UP001497480"/>
    </source>
</evidence>
<evidence type="ECO:0000313" key="2">
    <source>
        <dbReference type="EMBL" id="CAL0319614.1"/>
    </source>
</evidence>
<gene>
    <name evidence="2" type="ORF">LLUT_LOCUS20674</name>
</gene>
<dbReference type="InterPro" id="IPR006527">
    <property type="entry name" value="F-box-assoc_dom_typ1"/>
</dbReference>
<dbReference type="InterPro" id="IPR011043">
    <property type="entry name" value="Gal_Oxase/kelch_b-propeller"/>
</dbReference>
<dbReference type="PROSITE" id="PS50181">
    <property type="entry name" value="FBOX"/>
    <property type="match status" value="1"/>
</dbReference>
<dbReference type="Pfam" id="PF00646">
    <property type="entry name" value="F-box"/>
    <property type="match status" value="1"/>
</dbReference>
<dbReference type="InterPro" id="IPR036047">
    <property type="entry name" value="F-box-like_dom_sf"/>
</dbReference>
<organism evidence="2 3">
    <name type="scientific">Lupinus luteus</name>
    <name type="common">European yellow lupine</name>
    <dbReference type="NCBI Taxonomy" id="3873"/>
    <lineage>
        <taxon>Eukaryota</taxon>
        <taxon>Viridiplantae</taxon>
        <taxon>Streptophyta</taxon>
        <taxon>Embryophyta</taxon>
        <taxon>Tracheophyta</taxon>
        <taxon>Spermatophyta</taxon>
        <taxon>Magnoliopsida</taxon>
        <taxon>eudicotyledons</taxon>
        <taxon>Gunneridae</taxon>
        <taxon>Pentapetalae</taxon>
        <taxon>rosids</taxon>
        <taxon>fabids</taxon>
        <taxon>Fabales</taxon>
        <taxon>Fabaceae</taxon>
        <taxon>Papilionoideae</taxon>
        <taxon>50 kb inversion clade</taxon>
        <taxon>genistoids sensu lato</taxon>
        <taxon>core genistoids</taxon>
        <taxon>Genisteae</taxon>
        <taxon>Lupinus</taxon>
    </lineage>
</organism>
<dbReference type="AlphaFoldDB" id="A0AAV1XEL8"/>
<sequence length="359" mass="41256">MNHIQEDILVEILKHLPVKTLMQFRCVCKSWLRLITDPFFINTHLHFHTNSNRIIFPRKFEPPLSISPDPYLNSTHKLNLPYIKDFTFYYVKGHCHGLLCLIIDDGTIVLWNPSINQHTTLPIPKKFKKTREVLGFGFDSSINDYKIIRAPSFDCKCEVVGYRPCVEILTLTSNYWRKLADEVIPPYFIDNNQQSVTVNNAVYWLALGDVSTVVLKFNLTEEKFAVVPNPPDDCRSRISWVGVLNNSLCVLHSNMKEYFDIWATRDDCNWEKLITVSKILGLDSLEPLDYAPLCFNKDGSLVISVTGKGLFAYDVALDEYTMFSDVNKVSFFQEDAAYTESLVSPETMVINLNTPNFID</sequence>
<dbReference type="InterPro" id="IPR001810">
    <property type="entry name" value="F-box_dom"/>
</dbReference>
<dbReference type="Gene3D" id="1.20.1280.50">
    <property type="match status" value="1"/>
</dbReference>
<protein>
    <recommendedName>
        <fullName evidence="1">F-box domain-containing protein</fullName>
    </recommendedName>
</protein>